<evidence type="ECO:0000313" key="2">
    <source>
        <dbReference type="EMBL" id="CAA7059270.1"/>
    </source>
</evidence>
<organism evidence="2 3">
    <name type="scientific">Microthlaspi erraticum</name>
    <dbReference type="NCBI Taxonomy" id="1685480"/>
    <lineage>
        <taxon>Eukaryota</taxon>
        <taxon>Viridiplantae</taxon>
        <taxon>Streptophyta</taxon>
        <taxon>Embryophyta</taxon>
        <taxon>Tracheophyta</taxon>
        <taxon>Spermatophyta</taxon>
        <taxon>Magnoliopsida</taxon>
        <taxon>eudicotyledons</taxon>
        <taxon>Gunneridae</taxon>
        <taxon>Pentapetalae</taxon>
        <taxon>rosids</taxon>
        <taxon>malvids</taxon>
        <taxon>Brassicales</taxon>
        <taxon>Brassicaceae</taxon>
        <taxon>Coluteocarpeae</taxon>
        <taxon>Microthlaspi</taxon>
    </lineage>
</organism>
<gene>
    <name evidence="2" type="ORF">MERR_LOCUS46506</name>
</gene>
<dbReference type="Proteomes" id="UP000467841">
    <property type="component" value="Unassembled WGS sequence"/>
</dbReference>
<feature type="compositionally biased region" description="Low complexity" evidence="1">
    <location>
        <begin position="38"/>
        <end position="55"/>
    </location>
</feature>
<dbReference type="AlphaFoldDB" id="A0A6D2LGE1"/>
<reference evidence="2" key="1">
    <citation type="submission" date="2020-01" db="EMBL/GenBank/DDBJ databases">
        <authorList>
            <person name="Mishra B."/>
        </authorList>
    </citation>
    <scope>NUCLEOTIDE SEQUENCE [LARGE SCALE GENOMIC DNA]</scope>
</reference>
<keyword evidence="3" id="KW-1185">Reference proteome</keyword>
<protein>
    <submittedName>
        <fullName evidence="2">Uncharacterized protein</fullName>
    </submittedName>
</protein>
<evidence type="ECO:0000256" key="1">
    <source>
        <dbReference type="SAM" id="MobiDB-lite"/>
    </source>
</evidence>
<evidence type="ECO:0000313" key="3">
    <source>
        <dbReference type="Proteomes" id="UP000467841"/>
    </source>
</evidence>
<proteinExistence type="predicted"/>
<name>A0A6D2LGE1_9BRAS</name>
<feature type="region of interest" description="Disordered" evidence="1">
    <location>
        <begin position="32"/>
        <end position="55"/>
    </location>
</feature>
<sequence>MIRRTLVVVFHQKKSVVFDQKKSLVFDQKKSLPKKLKSSSFYSSRSRSQPPPRISSTCSFSFDSFSSACGLDSIEVELDFIFTSNSDSKQLILDKDIWWARCHFTGPGWTYLVLKVDRPYRPDFWREI</sequence>
<comment type="caution">
    <text evidence="2">The sequence shown here is derived from an EMBL/GenBank/DDBJ whole genome shotgun (WGS) entry which is preliminary data.</text>
</comment>
<dbReference type="EMBL" id="CACVBM020001762">
    <property type="protein sequence ID" value="CAA7059270.1"/>
    <property type="molecule type" value="Genomic_DNA"/>
</dbReference>
<accession>A0A6D2LGE1</accession>